<keyword evidence="1" id="KW-0732">Signal</keyword>
<dbReference type="EMBL" id="CADCXU010033967">
    <property type="protein sequence ID" value="CAB0019491.1"/>
    <property type="molecule type" value="Genomic_DNA"/>
</dbReference>
<name>A0A6H5HMQ6_9HEMI</name>
<evidence type="ECO:0000313" key="2">
    <source>
        <dbReference type="EMBL" id="CAB0019491.1"/>
    </source>
</evidence>
<dbReference type="OrthoDB" id="6625923at2759"/>
<keyword evidence="3" id="KW-1185">Reference proteome</keyword>
<accession>A0A6H5HMQ6</accession>
<reference evidence="2 3" key="1">
    <citation type="submission" date="2020-02" db="EMBL/GenBank/DDBJ databases">
        <authorList>
            <person name="Ferguson B K."/>
        </authorList>
    </citation>
    <scope>NUCLEOTIDE SEQUENCE [LARGE SCALE GENOMIC DNA]</scope>
</reference>
<dbReference type="AlphaFoldDB" id="A0A6H5HMQ6"/>
<dbReference type="Proteomes" id="UP000479000">
    <property type="component" value="Unassembled WGS sequence"/>
</dbReference>
<evidence type="ECO:0000256" key="1">
    <source>
        <dbReference type="SAM" id="SignalP"/>
    </source>
</evidence>
<sequence length="268" mass="30063">MPFYIAIFHVVIALKGVASKAEEMIEKTKTSVGEMAAEKKAAAAAMIEAQASKTKDVLFQTKSNVEGEIVDGANEAKAAAIEGFDKELSNVEQTVEQGVQEVKSSNAKASQVPVREAELETNSRGLNSRAKFDGWWWRRSRMRRRWLRRKRDWRRMEVEVVVEEEEVGGGGWRIKVEGEVIGRMDEEELEKNCYATKSGYLANIHYLQVSHAVDNKIKETDQFLDQKREEAIKTVQDETQKASSGVTEQLGSVLGKAKGLLNSLDKNK</sequence>
<proteinExistence type="predicted"/>
<evidence type="ECO:0000313" key="3">
    <source>
        <dbReference type="Proteomes" id="UP000479000"/>
    </source>
</evidence>
<feature type="signal peptide" evidence="1">
    <location>
        <begin position="1"/>
        <end position="19"/>
    </location>
</feature>
<feature type="chain" id="PRO_5026340476" evidence="1">
    <location>
        <begin position="20"/>
        <end position="268"/>
    </location>
</feature>
<organism evidence="2 3">
    <name type="scientific">Nesidiocoris tenuis</name>
    <dbReference type="NCBI Taxonomy" id="355587"/>
    <lineage>
        <taxon>Eukaryota</taxon>
        <taxon>Metazoa</taxon>
        <taxon>Ecdysozoa</taxon>
        <taxon>Arthropoda</taxon>
        <taxon>Hexapoda</taxon>
        <taxon>Insecta</taxon>
        <taxon>Pterygota</taxon>
        <taxon>Neoptera</taxon>
        <taxon>Paraneoptera</taxon>
        <taxon>Hemiptera</taxon>
        <taxon>Heteroptera</taxon>
        <taxon>Panheteroptera</taxon>
        <taxon>Cimicomorpha</taxon>
        <taxon>Miridae</taxon>
        <taxon>Dicyphina</taxon>
        <taxon>Nesidiocoris</taxon>
    </lineage>
</organism>
<gene>
    <name evidence="2" type="ORF">NTEN_LOCUS23203</name>
</gene>
<protein>
    <submittedName>
        <fullName evidence="2">Uncharacterized protein</fullName>
    </submittedName>
</protein>